<gene>
    <name evidence="9" type="ORF">FR698_14975</name>
</gene>
<comment type="subcellular location">
    <subcellularLocation>
        <location evidence="1">Cell membrane</location>
        <topology evidence="1">Multi-pass membrane protein</topology>
    </subcellularLocation>
</comment>
<keyword evidence="4 7" id="KW-0812">Transmembrane</keyword>
<feature type="transmembrane region" description="Helical" evidence="7">
    <location>
        <begin position="286"/>
        <end position="316"/>
    </location>
</feature>
<keyword evidence="10" id="KW-1185">Reference proteome</keyword>
<feature type="domain" description="Type II secretion system protein GspF" evidence="8">
    <location>
        <begin position="198"/>
        <end position="314"/>
    </location>
</feature>
<feature type="domain" description="Type II secretion system protein GspF" evidence="8">
    <location>
        <begin position="1"/>
        <end position="117"/>
    </location>
</feature>
<evidence type="ECO:0000256" key="7">
    <source>
        <dbReference type="SAM" id="Phobius"/>
    </source>
</evidence>
<dbReference type="InParanoid" id="A0A5C7EGV0"/>
<dbReference type="InterPro" id="IPR018076">
    <property type="entry name" value="T2SS_GspF_dom"/>
</dbReference>
<evidence type="ECO:0000256" key="6">
    <source>
        <dbReference type="ARBA" id="ARBA00023136"/>
    </source>
</evidence>
<comment type="similarity">
    <text evidence="2">Belongs to the GSP F family.</text>
</comment>
<evidence type="ECO:0000313" key="9">
    <source>
        <dbReference type="EMBL" id="TXF10520.1"/>
    </source>
</evidence>
<dbReference type="Proteomes" id="UP000321201">
    <property type="component" value="Unassembled WGS sequence"/>
</dbReference>
<comment type="caution">
    <text evidence="9">The sequence shown here is derived from an EMBL/GenBank/DDBJ whole genome shotgun (WGS) entry which is preliminary data.</text>
</comment>
<dbReference type="EMBL" id="VPFL01000028">
    <property type="protein sequence ID" value="TXF10520.1"/>
    <property type="molecule type" value="Genomic_DNA"/>
</dbReference>
<dbReference type="PANTHER" id="PTHR30012:SF0">
    <property type="entry name" value="TYPE II SECRETION SYSTEM PROTEIN F-RELATED"/>
    <property type="match status" value="1"/>
</dbReference>
<evidence type="ECO:0000256" key="5">
    <source>
        <dbReference type="ARBA" id="ARBA00022989"/>
    </source>
</evidence>
<dbReference type="OrthoDB" id="7300372at2"/>
<dbReference type="InterPro" id="IPR003004">
    <property type="entry name" value="GspF/PilC"/>
</dbReference>
<evidence type="ECO:0000259" key="8">
    <source>
        <dbReference type="Pfam" id="PF00482"/>
    </source>
</evidence>
<dbReference type="Pfam" id="PF00482">
    <property type="entry name" value="T2SSF"/>
    <property type="match status" value="2"/>
</dbReference>
<sequence length="324" mass="34921">MLASGVGAGEALKLIRDTFDGRVRDVAHALLLKVESGLTVAEAIEEAGTRAFPEAVSAMIKAGSHSGATWKALRDAMSFEREIRAIRKGSAKGIWSAIGGFAAAAAFIFGTVFWMLPQMMKSDLMKLAGGQENLRWAIEFSYGTGYVMAALAGIAAFFLLLATVGRKIAPVLVDALILRIPVYKDFVLARNNYIAFYAMSMLVATGVRLEQAFSLMAKTTPPGALRNDFARAREAVRRGSPWALAMKTLHPTDRAALASSMDRDQVAKAFSAIADQYRDLYAQRTAAITAILQATAMIFLVLSGLIMFALTILPLLELSSKMTA</sequence>
<evidence type="ECO:0000256" key="1">
    <source>
        <dbReference type="ARBA" id="ARBA00004651"/>
    </source>
</evidence>
<protein>
    <submittedName>
        <fullName evidence="9">Type II secretion protein F</fullName>
    </submittedName>
</protein>
<dbReference type="PANTHER" id="PTHR30012">
    <property type="entry name" value="GENERAL SECRETION PATHWAY PROTEIN"/>
    <property type="match status" value="1"/>
</dbReference>
<dbReference type="GO" id="GO:0005886">
    <property type="term" value="C:plasma membrane"/>
    <property type="evidence" value="ECO:0007669"/>
    <property type="project" value="UniProtKB-SubCell"/>
</dbReference>
<keyword evidence="3" id="KW-1003">Cell membrane</keyword>
<evidence type="ECO:0000256" key="4">
    <source>
        <dbReference type="ARBA" id="ARBA00022692"/>
    </source>
</evidence>
<evidence type="ECO:0000256" key="2">
    <source>
        <dbReference type="ARBA" id="ARBA00005745"/>
    </source>
</evidence>
<feature type="transmembrane region" description="Helical" evidence="7">
    <location>
        <begin position="94"/>
        <end position="116"/>
    </location>
</feature>
<dbReference type="InterPro" id="IPR042094">
    <property type="entry name" value="T2SS_GspF_sf"/>
</dbReference>
<name>A0A5C7EGV0_9PROT</name>
<proteinExistence type="inferred from homology"/>
<accession>A0A5C7EGV0</accession>
<keyword evidence="6 7" id="KW-0472">Membrane</keyword>
<dbReference type="AlphaFoldDB" id="A0A5C7EGV0"/>
<keyword evidence="5 7" id="KW-1133">Transmembrane helix</keyword>
<evidence type="ECO:0000313" key="10">
    <source>
        <dbReference type="Proteomes" id="UP000321201"/>
    </source>
</evidence>
<dbReference type="Gene3D" id="1.20.81.30">
    <property type="entry name" value="Type II secretion system (T2SS), domain F"/>
    <property type="match status" value="2"/>
</dbReference>
<reference evidence="9 10" key="1">
    <citation type="submission" date="2019-08" db="EMBL/GenBank/DDBJ databases">
        <title>Pelomicrobium methylotrophicum gen. nov., sp. nov. a moderately thermophilic, facultatively anaerobic, lithoautotrophic and methylotrophic bacterium isolated from a terrestrial mud volcano.</title>
        <authorList>
            <person name="Slobodkina G.B."/>
            <person name="Merkel A.Y."/>
            <person name="Slobodkin A.I."/>
        </authorList>
    </citation>
    <scope>NUCLEOTIDE SEQUENCE [LARGE SCALE GENOMIC DNA]</scope>
    <source>
        <strain evidence="9 10">SM250</strain>
    </source>
</reference>
<organism evidence="9 10">
    <name type="scientific">Pelomicrobium methylotrophicum</name>
    <dbReference type="NCBI Taxonomy" id="2602750"/>
    <lineage>
        <taxon>Bacteria</taxon>
        <taxon>Pseudomonadati</taxon>
        <taxon>Pseudomonadota</taxon>
        <taxon>Hydrogenophilia</taxon>
        <taxon>Hydrogenophilia incertae sedis</taxon>
        <taxon>Pelomicrobium</taxon>
    </lineage>
</organism>
<feature type="transmembrane region" description="Helical" evidence="7">
    <location>
        <begin position="136"/>
        <end position="162"/>
    </location>
</feature>
<evidence type="ECO:0000256" key="3">
    <source>
        <dbReference type="ARBA" id="ARBA00022475"/>
    </source>
</evidence>